<dbReference type="EC" id="2.7.13.3" evidence="2"/>
<dbReference type="AlphaFoldDB" id="A0A1G7F0V1"/>
<dbReference type="Proteomes" id="UP000323502">
    <property type="component" value="Unassembled WGS sequence"/>
</dbReference>
<comment type="catalytic activity">
    <reaction evidence="1">
        <text>ATP + protein L-histidine = ADP + protein N-phospho-L-histidine.</text>
        <dbReference type="EC" id="2.7.13.3"/>
    </reaction>
</comment>
<dbReference type="Pfam" id="PF00512">
    <property type="entry name" value="HisKA"/>
    <property type="match status" value="1"/>
</dbReference>
<evidence type="ECO:0000256" key="6">
    <source>
        <dbReference type="ARBA" id="ARBA00023012"/>
    </source>
</evidence>
<evidence type="ECO:0000256" key="7">
    <source>
        <dbReference type="ARBA" id="ARBA00023136"/>
    </source>
</evidence>
<dbReference type="InterPro" id="IPR003661">
    <property type="entry name" value="HisK_dim/P_dom"/>
</dbReference>
<dbReference type="InterPro" id="IPR004358">
    <property type="entry name" value="Sig_transdc_His_kin-like_C"/>
</dbReference>
<dbReference type="SMART" id="SM00388">
    <property type="entry name" value="HisKA"/>
    <property type="match status" value="1"/>
</dbReference>
<reference evidence="10 11" key="1">
    <citation type="submission" date="2016-10" db="EMBL/GenBank/DDBJ databases">
        <authorList>
            <person name="Varghese N."/>
            <person name="Submissions S."/>
        </authorList>
    </citation>
    <scope>NUCLEOTIDE SEQUENCE [LARGE SCALE GENOMIC DNA]</scope>
    <source>
        <strain evidence="10 11">S7-754</strain>
    </source>
</reference>
<dbReference type="Gene3D" id="3.30.565.10">
    <property type="entry name" value="Histidine kinase-like ATPase, C-terminal domain"/>
    <property type="match status" value="1"/>
</dbReference>
<dbReference type="SUPFAM" id="SSF55874">
    <property type="entry name" value="ATPase domain of HSP90 chaperone/DNA topoisomerase II/histidine kinase"/>
    <property type="match status" value="1"/>
</dbReference>
<keyword evidence="5 10" id="KW-0418">Kinase</keyword>
<dbReference type="Pfam" id="PF02518">
    <property type="entry name" value="HATPase_c"/>
    <property type="match status" value="1"/>
</dbReference>
<evidence type="ECO:0000313" key="10">
    <source>
        <dbReference type="EMBL" id="SDE69492.1"/>
    </source>
</evidence>
<evidence type="ECO:0000313" key="9">
    <source>
        <dbReference type="EMBL" id="MWC45222.1"/>
    </source>
</evidence>
<dbReference type="PANTHER" id="PTHR45453">
    <property type="entry name" value="PHOSPHATE REGULON SENSOR PROTEIN PHOR"/>
    <property type="match status" value="1"/>
</dbReference>
<proteinExistence type="predicted"/>
<sequence>MGFGMRTVWGVVVALVTAGTVFVLAGLTAAVIAAVGGLAATLLAGSGEAEERPRVQAPVATDPHLGEVLDAIVEPVLLVDGGRVTMANAAARDLLGDHIVDEDARVAIRHPAAAERLVADTPVSDEPVMLVGLGAPDQRWEMRVGQASDGQRIVHLIDQTDQDAAERMRVDFVANASHELRTPLASILGFIETLGDEAGEEPALRARFLKVMFDEARRMQRLVEDLISLSRIEADKYRLPAQPVDLGLLIADVCEELRDSGAPRAQDINCIVAEQVPVAGDRAQLSQMLHNLLGNAMKYGRPDTPIALSLETDAAAVRLIVADQGEGVPTVHLPRLTERFYRVDAGRSRTLGGTGLGLAIVKHIVERHRGRLEIASTVGVGTTVTVRLPLLTARGA</sequence>
<dbReference type="Proteomes" id="UP000436801">
    <property type="component" value="Unassembled WGS sequence"/>
</dbReference>
<dbReference type="CDD" id="cd00082">
    <property type="entry name" value="HisKA"/>
    <property type="match status" value="1"/>
</dbReference>
<evidence type="ECO:0000313" key="12">
    <source>
        <dbReference type="Proteomes" id="UP000436801"/>
    </source>
</evidence>
<dbReference type="Pfam" id="PF13188">
    <property type="entry name" value="PAS_8"/>
    <property type="match status" value="1"/>
</dbReference>
<dbReference type="EMBL" id="WSUT01000005">
    <property type="protein sequence ID" value="MWC45222.1"/>
    <property type="molecule type" value="Genomic_DNA"/>
</dbReference>
<dbReference type="PROSITE" id="PS50109">
    <property type="entry name" value="HIS_KIN"/>
    <property type="match status" value="1"/>
</dbReference>
<dbReference type="PRINTS" id="PR00344">
    <property type="entry name" value="BCTRLSENSOR"/>
</dbReference>
<dbReference type="GO" id="GO:0000155">
    <property type="term" value="F:phosphorelay sensor kinase activity"/>
    <property type="evidence" value="ECO:0007669"/>
    <property type="project" value="InterPro"/>
</dbReference>
<dbReference type="GO" id="GO:0016036">
    <property type="term" value="P:cellular response to phosphate starvation"/>
    <property type="evidence" value="ECO:0007669"/>
    <property type="project" value="TreeGrafter"/>
</dbReference>
<dbReference type="InterPro" id="IPR036890">
    <property type="entry name" value="HATPase_C_sf"/>
</dbReference>
<dbReference type="InterPro" id="IPR003594">
    <property type="entry name" value="HATPase_dom"/>
</dbReference>
<dbReference type="GO" id="GO:0004721">
    <property type="term" value="F:phosphoprotein phosphatase activity"/>
    <property type="evidence" value="ECO:0007669"/>
    <property type="project" value="TreeGrafter"/>
</dbReference>
<reference evidence="9 12" key="2">
    <citation type="submission" date="2019-12" db="EMBL/GenBank/DDBJ databases">
        <authorList>
            <person name="Zheng J."/>
        </authorList>
    </citation>
    <scope>NUCLEOTIDE SEQUENCE [LARGE SCALE GENOMIC DNA]</scope>
    <source>
        <strain evidence="9 12">DSM 27347</strain>
    </source>
</reference>
<dbReference type="Gene3D" id="1.10.287.130">
    <property type="match status" value="1"/>
</dbReference>
<keyword evidence="3" id="KW-0597">Phosphoprotein</keyword>
<dbReference type="FunFam" id="1.10.287.130:FF:000001">
    <property type="entry name" value="Two-component sensor histidine kinase"/>
    <property type="match status" value="1"/>
</dbReference>
<protein>
    <recommendedName>
        <fullName evidence="2">histidine kinase</fullName>
        <ecNumber evidence="2">2.7.13.3</ecNumber>
    </recommendedName>
</protein>
<evidence type="ECO:0000256" key="1">
    <source>
        <dbReference type="ARBA" id="ARBA00000085"/>
    </source>
</evidence>
<organism evidence="10 11">
    <name type="scientific">Sphingomonas carotinifaciens</name>
    <dbReference type="NCBI Taxonomy" id="1166323"/>
    <lineage>
        <taxon>Bacteria</taxon>
        <taxon>Pseudomonadati</taxon>
        <taxon>Pseudomonadota</taxon>
        <taxon>Alphaproteobacteria</taxon>
        <taxon>Sphingomonadales</taxon>
        <taxon>Sphingomonadaceae</taxon>
        <taxon>Sphingomonas</taxon>
    </lineage>
</organism>
<dbReference type="PANTHER" id="PTHR45453:SF1">
    <property type="entry name" value="PHOSPHATE REGULON SENSOR PROTEIN PHOR"/>
    <property type="match status" value="1"/>
</dbReference>
<dbReference type="GO" id="GO:0005886">
    <property type="term" value="C:plasma membrane"/>
    <property type="evidence" value="ECO:0007669"/>
    <property type="project" value="TreeGrafter"/>
</dbReference>
<dbReference type="SUPFAM" id="SSF47384">
    <property type="entry name" value="Homodimeric domain of signal transducing histidine kinase"/>
    <property type="match status" value="1"/>
</dbReference>
<evidence type="ECO:0000256" key="5">
    <source>
        <dbReference type="ARBA" id="ARBA00022777"/>
    </source>
</evidence>
<evidence type="ECO:0000256" key="3">
    <source>
        <dbReference type="ARBA" id="ARBA00022553"/>
    </source>
</evidence>
<gene>
    <name evidence="9" type="ORF">GQR91_16525</name>
    <name evidence="10" type="ORF">SAMN05216557_101184</name>
</gene>
<keyword evidence="11" id="KW-1185">Reference proteome</keyword>
<dbReference type="OrthoDB" id="9797304at2"/>
<feature type="domain" description="Histidine kinase" evidence="8">
    <location>
        <begin position="175"/>
        <end position="392"/>
    </location>
</feature>
<dbReference type="SMART" id="SM00387">
    <property type="entry name" value="HATPase_c"/>
    <property type="match status" value="1"/>
</dbReference>
<dbReference type="EMBL" id="FNBI01000001">
    <property type="protein sequence ID" value="SDE69492.1"/>
    <property type="molecule type" value="Genomic_DNA"/>
</dbReference>
<dbReference type="InterPro" id="IPR036097">
    <property type="entry name" value="HisK_dim/P_sf"/>
</dbReference>
<keyword evidence="6" id="KW-0902">Two-component regulatory system</keyword>
<dbReference type="InterPro" id="IPR050351">
    <property type="entry name" value="BphY/WalK/GraS-like"/>
</dbReference>
<keyword evidence="7" id="KW-0472">Membrane</keyword>
<evidence type="ECO:0000256" key="4">
    <source>
        <dbReference type="ARBA" id="ARBA00022679"/>
    </source>
</evidence>
<name>A0A1G7F0V1_9SPHN</name>
<dbReference type="InterPro" id="IPR005467">
    <property type="entry name" value="His_kinase_dom"/>
</dbReference>
<dbReference type="FunFam" id="3.30.565.10:FF:000006">
    <property type="entry name" value="Sensor histidine kinase WalK"/>
    <property type="match status" value="1"/>
</dbReference>
<evidence type="ECO:0000313" key="11">
    <source>
        <dbReference type="Proteomes" id="UP000323502"/>
    </source>
</evidence>
<evidence type="ECO:0000256" key="2">
    <source>
        <dbReference type="ARBA" id="ARBA00012438"/>
    </source>
</evidence>
<keyword evidence="4" id="KW-0808">Transferase</keyword>
<dbReference type="InterPro" id="IPR000014">
    <property type="entry name" value="PAS"/>
</dbReference>
<evidence type="ECO:0000259" key="8">
    <source>
        <dbReference type="PROSITE" id="PS50109"/>
    </source>
</evidence>
<accession>A0A1G7F0V1</accession>